<dbReference type="CDD" id="cd14475">
    <property type="entry name" value="SPX_SYG1_like"/>
    <property type="match status" value="1"/>
</dbReference>
<feature type="compositionally biased region" description="Polar residues" evidence="1">
    <location>
        <begin position="110"/>
        <end position="133"/>
    </location>
</feature>
<dbReference type="Pfam" id="PF03105">
    <property type="entry name" value="SPX"/>
    <property type="match status" value="1"/>
</dbReference>
<dbReference type="PANTHER" id="PTHR10783:SF103">
    <property type="entry name" value="SOLUTE CARRIER FAMILY 53 MEMBER 1"/>
    <property type="match status" value="1"/>
</dbReference>
<feature type="domain" description="SPX" evidence="2">
    <location>
        <begin position="1"/>
        <end position="377"/>
    </location>
</feature>
<evidence type="ECO:0000313" key="3">
    <source>
        <dbReference type="EMBL" id="KAF9482763.1"/>
    </source>
</evidence>
<protein>
    <submittedName>
        <fullName evidence="3">SPX-domain-containing protein</fullName>
    </submittedName>
</protein>
<gene>
    <name evidence="3" type="ORF">BDN70DRAFT_388846</name>
</gene>
<dbReference type="AlphaFoldDB" id="A0A9P5Z7B0"/>
<dbReference type="GO" id="GO:0000822">
    <property type="term" value="F:inositol hexakisphosphate binding"/>
    <property type="evidence" value="ECO:0007669"/>
    <property type="project" value="TreeGrafter"/>
</dbReference>
<comment type="caution">
    <text evidence="3">The sequence shown here is derived from an EMBL/GenBank/DDBJ whole genome shotgun (WGS) entry which is preliminary data.</text>
</comment>
<organism evidence="3 4">
    <name type="scientific">Pholiota conissans</name>
    <dbReference type="NCBI Taxonomy" id="109636"/>
    <lineage>
        <taxon>Eukaryota</taxon>
        <taxon>Fungi</taxon>
        <taxon>Dikarya</taxon>
        <taxon>Basidiomycota</taxon>
        <taxon>Agaricomycotina</taxon>
        <taxon>Agaricomycetes</taxon>
        <taxon>Agaricomycetidae</taxon>
        <taxon>Agaricales</taxon>
        <taxon>Agaricineae</taxon>
        <taxon>Strophariaceae</taxon>
        <taxon>Pholiota</taxon>
    </lineage>
</organism>
<dbReference type="GO" id="GO:0005794">
    <property type="term" value="C:Golgi apparatus"/>
    <property type="evidence" value="ECO:0007669"/>
    <property type="project" value="TreeGrafter"/>
</dbReference>
<reference evidence="3" key="1">
    <citation type="submission" date="2020-11" db="EMBL/GenBank/DDBJ databases">
        <authorList>
            <consortium name="DOE Joint Genome Institute"/>
            <person name="Ahrendt S."/>
            <person name="Riley R."/>
            <person name="Andreopoulos W."/>
            <person name="Labutti K."/>
            <person name="Pangilinan J."/>
            <person name="Ruiz-Duenas F.J."/>
            <person name="Barrasa J.M."/>
            <person name="Sanchez-Garcia M."/>
            <person name="Camarero S."/>
            <person name="Miyauchi S."/>
            <person name="Serrano A."/>
            <person name="Linde D."/>
            <person name="Babiker R."/>
            <person name="Drula E."/>
            <person name="Ayuso-Fernandez I."/>
            <person name="Pacheco R."/>
            <person name="Padilla G."/>
            <person name="Ferreira P."/>
            <person name="Barriuso J."/>
            <person name="Kellner H."/>
            <person name="Castanera R."/>
            <person name="Alfaro M."/>
            <person name="Ramirez L."/>
            <person name="Pisabarro A.G."/>
            <person name="Kuo A."/>
            <person name="Tritt A."/>
            <person name="Lipzen A."/>
            <person name="He G."/>
            <person name="Yan M."/>
            <person name="Ng V."/>
            <person name="Cullen D."/>
            <person name="Martin F."/>
            <person name="Rosso M.-N."/>
            <person name="Henrissat B."/>
            <person name="Hibbett D."/>
            <person name="Martinez A.T."/>
            <person name="Grigoriev I.V."/>
        </authorList>
    </citation>
    <scope>NUCLEOTIDE SEQUENCE</scope>
    <source>
        <strain evidence="3">CIRM-BRFM 674</strain>
    </source>
</reference>
<dbReference type="InterPro" id="IPR004331">
    <property type="entry name" value="SPX_dom"/>
</dbReference>
<evidence type="ECO:0000256" key="1">
    <source>
        <dbReference type="SAM" id="MobiDB-lite"/>
    </source>
</evidence>
<evidence type="ECO:0000259" key="2">
    <source>
        <dbReference type="PROSITE" id="PS51382"/>
    </source>
</evidence>
<dbReference type="Proteomes" id="UP000807469">
    <property type="component" value="Unassembled WGS sequence"/>
</dbReference>
<dbReference type="GO" id="GO:0016036">
    <property type="term" value="P:cellular response to phosphate starvation"/>
    <property type="evidence" value="ECO:0007669"/>
    <property type="project" value="TreeGrafter"/>
</dbReference>
<keyword evidence="4" id="KW-1185">Reference proteome</keyword>
<dbReference type="GO" id="GO:0006817">
    <property type="term" value="P:phosphate ion transport"/>
    <property type="evidence" value="ECO:0007669"/>
    <property type="project" value="TreeGrafter"/>
</dbReference>
<accession>A0A9P5Z7B0</accession>
<dbReference type="OrthoDB" id="9970435at2759"/>
<feature type="region of interest" description="Disordered" evidence="1">
    <location>
        <begin position="286"/>
        <end position="312"/>
    </location>
</feature>
<dbReference type="PANTHER" id="PTHR10783">
    <property type="entry name" value="XENOTROPIC AND POLYTROPIC RETROVIRUS RECEPTOR 1-RELATED"/>
    <property type="match status" value="1"/>
</dbReference>
<name>A0A9P5Z7B0_9AGAR</name>
<evidence type="ECO:0000313" key="4">
    <source>
        <dbReference type="Proteomes" id="UP000807469"/>
    </source>
</evidence>
<dbReference type="EMBL" id="MU155161">
    <property type="protein sequence ID" value="KAF9482763.1"/>
    <property type="molecule type" value="Genomic_DNA"/>
</dbReference>
<dbReference type="GO" id="GO:0005886">
    <property type="term" value="C:plasma membrane"/>
    <property type="evidence" value="ECO:0007669"/>
    <property type="project" value="TreeGrafter"/>
</dbReference>
<dbReference type="PROSITE" id="PS51382">
    <property type="entry name" value="SPX"/>
    <property type="match status" value="1"/>
</dbReference>
<sequence length="491" mass="54430">MKFAQYLRDTQTPEWKKAYIDYRGLKKRITAIRKAQHGLSFHVSSDSPDDLPSPPDAPQPSDVDSEEFERSVDLALERVTSGGKESGRGDAPSASGNPKSIASGGRRSIGMSSFKPTRGKSFSSMISNAASTGSPRLDGHPFAALPLHELLTQLSPHEVSFFTLLDAQLDKVESFYLAREKEMLARGRTLQLQLDELSDHRKLFLEAHTQEPWSVAILATIRNMVGLYPPLKIPKKWHIINKTDTKISAESNLLQAKSNDAVVEAAQSTSTSALRFLPTMRSIGKRKDSEQMNLGDNTHEDEVLGDDDDPRVTNLSMSADPDSYLYAKRRLKKAVIEHYRGLEMLHNYRVLNITGFRKALKKFEKVTKIPVQHQYMTEKVDKSAFASDKAVHHMMTQMEDMYAKAFVRGDKKKALKRLRGGGISKNHHFSTFRSGVLLGLAIPALVNGIVNISITHTGGNSAVGCLAVHLWLDPSTRALHPFGRAESGCVG</sequence>
<proteinExistence type="predicted"/>
<dbReference type="CDD" id="cd14447">
    <property type="entry name" value="SPX"/>
    <property type="match status" value="1"/>
</dbReference>
<feature type="region of interest" description="Disordered" evidence="1">
    <location>
        <begin position="40"/>
        <end position="133"/>
    </location>
</feature>